<dbReference type="SMART" id="SM00116">
    <property type="entry name" value="CBS"/>
    <property type="match status" value="2"/>
</dbReference>
<dbReference type="SUPFAM" id="SSF53697">
    <property type="entry name" value="SIS domain"/>
    <property type="match status" value="1"/>
</dbReference>
<keyword evidence="3 7" id="KW-0129">CBS domain</keyword>
<evidence type="ECO:0000256" key="7">
    <source>
        <dbReference type="PROSITE-ProRule" id="PRU00703"/>
    </source>
</evidence>
<feature type="domain" description="CBS" evidence="8">
    <location>
        <begin position="210"/>
        <end position="268"/>
    </location>
</feature>
<dbReference type="GO" id="GO:1901135">
    <property type="term" value="P:carbohydrate derivative metabolic process"/>
    <property type="evidence" value="ECO:0007669"/>
    <property type="project" value="InterPro"/>
</dbReference>
<dbReference type="InterPro" id="IPR004800">
    <property type="entry name" value="KdsD/KpsF-type"/>
</dbReference>
<dbReference type="PANTHER" id="PTHR42745:SF1">
    <property type="entry name" value="ARABINOSE 5-PHOSPHATE ISOMERASE KDSD"/>
    <property type="match status" value="1"/>
</dbReference>
<dbReference type="FunFam" id="3.40.50.10490:FF:000011">
    <property type="entry name" value="Arabinose 5-phosphate isomerase"/>
    <property type="match status" value="1"/>
</dbReference>
<dbReference type="PROSITE" id="PS51464">
    <property type="entry name" value="SIS"/>
    <property type="match status" value="1"/>
</dbReference>
<protein>
    <submittedName>
        <fullName evidence="10">Arabinose 5-phosphate isomerase KdsD</fullName>
        <ecNumber evidence="10">5.3.1.13</ecNumber>
    </submittedName>
</protein>
<accession>A0A1V6CDI0</accession>
<feature type="domain" description="SIS" evidence="9">
    <location>
        <begin position="41"/>
        <end position="184"/>
    </location>
</feature>
<dbReference type="NCBIfam" id="TIGR00393">
    <property type="entry name" value="kpsF"/>
    <property type="match status" value="1"/>
</dbReference>
<dbReference type="Gene3D" id="3.40.50.10490">
    <property type="entry name" value="Glucose-6-phosphate isomerase like protein, domain 1"/>
    <property type="match status" value="1"/>
</dbReference>
<evidence type="ECO:0000313" key="10">
    <source>
        <dbReference type="EMBL" id="OQB74989.1"/>
    </source>
</evidence>
<comment type="similarity">
    <text evidence="1 4">Belongs to the SIS family. GutQ/KpsF subfamily.</text>
</comment>
<dbReference type="GO" id="GO:0005975">
    <property type="term" value="P:carbohydrate metabolic process"/>
    <property type="evidence" value="ECO:0007669"/>
    <property type="project" value="InterPro"/>
</dbReference>
<evidence type="ECO:0000256" key="1">
    <source>
        <dbReference type="ARBA" id="ARBA00008165"/>
    </source>
</evidence>
<evidence type="ECO:0000256" key="6">
    <source>
        <dbReference type="PIRSR" id="PIRSR004692-3"/>
    </source>
</evidence>
<dbReference type="AlphaFoldDB" id="A0A1V6CDI0"/>
<keyword evidence="10" id="KW-0413">Isomerase</keyword>
<feature type="site" description="Catalytically relevant" evidence="6">
    <location>
        <position position="59"/>
    </location>
</feature>
<feature type="site" description="Catalytically relevant" evidence="6">
    <location>
        <position position="111"/>
    </location>
</feature>
<dbReference type="PANTHER" id="PTHR42745">
    <property type="match status" value="1"/>
</dbReference>
<dbReference type="GO" id="GO:0097367">
    <property type="term" value="F:carbohydrate derivative binding"/>
    <property type="evidence" value="ECO:0007669"/>
    <property type="project" value="InterPro"/>
</dbReference>
<dbReference type="InterPro" id="IPR035474">
    <property type="entry name" value="SIS_Kpsf"/>
</dbReference>
<dbReference type="InterPro" id="IPR046348">
    <property type="entry name" value="SIS_dom_sf"/>
</dbReference>
<feature type="binding site" evidence="5">
    <location>
        <position position="82"/>
    </location>
    <ligand>
        <name>Zn(2+)</name>
        <dbReference type="ChEBI" id="CHEBI:29105"/>
    </ligand>
</feature>
<evidence type="ECO:0000256" key="2">
    <source>
        <dbReference type="ARBA" id="ARBA00022737"/>
    </source>
</evidence>
<dbReference type="CDD" id="cd05014">
    <property type="entry name" value="SIS_Kpsf"/>
    <property type="match status" value="1"/>
</dbReference>
<dbReference type="InterPro" id="IPR001347">
    <property type="entry name" value="SIS_dom"/>
</dbReference>
<evidence type="ECO:0000259" key="9">
    <source>
        <dbReference type="PROSITE" id="PS51464"/>
    </source>
</evidence>
<reference evidence="10" key="1">
    <citation type="submission" date="2017-02" db="EMBL/GenBank/DDBJ databases">
        <title>Delving into the versatile metabolic prowess of the omnipresent phylum Bacteroidetes.</title>
        <authorList>
            <person name="Nobu M.K."/>
            <person name="Mei R."/>
            <person name="Narihiro T."/>
            <person name="Kuroda K."/>
            <person name="Liu W.-T."/>
        </authorList>
    </citation>
    <scope>NUCLEOTIDE SEQUENCE</scope>
    <source>
        <strain evidence="10">ADurb.Bin131</strain>
    </source>
</reference>
<dbReference type="Pfam" id="PF01380">
    <property type="entry name" value="SIS"/>
    <property type="match status" value="1"/>
</dbReference>
<dbReference type="InterPro" id="IPR046342">
    <property type="entry name" value="CBS_dom_sf"/>
</dbReference>
<dbReference type="PROSITE" id="PS51371">
    <property type="entry name" value="CBS"/>
    <property type="match status" value="2"/>
</dbReference>
<organism evidence="10">
    <name type="scientific">candidate division TA06 bacterium ADurb.Bin131</name>
    <dbReference type="NCBI Taxonomy" id="1852827"/>
    <lineage>
        <taxon>Bacteria</taxon>
        <taxon>Bacteria division TA06</taxon>
    </lineage>
</organism>
<dbReference type="CDD" id="cd04604">
    <property type="entry name" value="CBS_pair_SIS_assoc"/>
    <property type="match status" value="1"/>
</dbReference>
<dbReference type="InterPro" id="IPR000644">
    <property type="entry name" value="CBS_dom"/>
</dbReference>
<keyword evidence="2" id="KW-0677">Repeat</keyword>
<feature type="site" description="Catalytically relevant" evidence="6">
    <location>
        <position position="152"/>
    </location>
</feature>
<feature type="domain" description="CBS" evidence="8">
    <location>
        <begin position="277"/>
        <end position="333"/>
    </location>
</feature>
<dbReference type="Gene3D" id="3.10.580.10">
    <property type="entry name" value="CBS-domain"/>
    <property type="match status" value="1"/>
</dbReference>
<keyword evidence="5" id="KW-0862">Zinc</keyword>
<name>A0A1V6CDI0_UNCT6</name>
<dbReference type="GO" id="GO:0019146">
    <property type="term" value="F:arabinose-5-phosphate isomerase activity"/>
    <property type="evidence" value="ECO:0007669"/>
    <property type="project" value="UniProtKB-EC"/>
</dbReference>
<gene>
    <name evidence="10" type="primary">kdsD</name>
    <name evidence="10" type="ORF">BWX89_00221</name>
</gene>
<keyword evidence="5" id="KW-0479">Metal-binding</keyword>
<comment type="caution">
    <text evidence="10">The sequence shown here is derived from an EMBL/GenBank/DDBJ whole genome shotgun (WGS) entry which is preliminary data.</text>
</comment>
<evidence type="ECO:0000256" key="3">
    <source>
        <dbReference type="ARBA" id="ARBA00023122"/>
    </source>
</evidence>
<evidence type="ECO:0000259" key="8">
    <source>
        <dbReference type="PROSITE" id="PS51371"/>
    </source>
</evidence>
<evidence type="ECO:0000256" key="4">
    <source>
        <dbReference type="PIRNR" id="PIRNR004692"/>
    </source>
</evidence>
<dbReference type="Proteomes" id="UP000485562">
    <property type="component" value="Unassembled WGS sequence"/>
</dbReference>
<proteinExistence type="inferred from homology"/>
<sequence length="333" mass="36001">MNTKTKLNKKRIISEAKRVINVEISNLVSASKCLGNGFFKAIELLVSCKGKVIVTGIGKSGIIGRKISTTLASTGTPSTFLHPGEAIHGDLGMVSKTDIVLVLSNSGETEEILRIIPSLKKIGVPIISITSSQKSSLGLQSTVVLDTGPICEADPFSLVPTSSTTTALVLGDALAITLLTIKGFQKEDYAFYHPGGNLGKRLMLKVRDVMQTGNKIPTVYQNSSMEDVISEINRKNIGFTLVLDKKSRVVGIITDGDLRRLLADKKDVYSIKAGECMTKNPLGISEDNLAVQALATMEEKEITCLVIRDKYGRAKGIVHLHDVLGKRQFAYEL</sequence>
<dbReference type="EC" id="5.3.1.13" evidence="10"/>
<dbReference type="PIRSF" id="PIRSF004692">
    <property type="entry name" value="KdsD_KpsF"/>
    <property type="match status" value="1"/>
</dbReference>
<dbReference type="Pfam" id="PF00571">
    <property type="entry name" value="CBS"/>
    <property type="match status" value="2"/>
</dbReference>
<dbReference type="InterPro" id="IPR050986">
    <property type="entry name" value="GutQ/KpsF_isomerases"/>
</dbReference>
<dbReference type="GO" id="GO:0046872">
    <property type="term" value="F:metal ion binding"/>
    <property type="evidence" value="ECO:0007669"/>
    <property type="project" value="UniProtKB-KW"/>
</dbReference>
<evidence type="ECO:0000256" key="5">
    <source>
        <dbReference type="PIRSR" id="PIRSR004692-2"/>
    </source>
</evidence>
<dbReference type="EMBL" id="MWDQ01000025">
    <property type="protein sequence ID" value="OQB74989.1"/>
    <property type="molecule type" value="Genomic_DNA"/>
</dbReference>
<feature type="site" description="Catalytically relevant" evidence="6">
    <location>
        <position position="193"/>
    </location>
</feature>